<gene>
    <name evidence="1" type="ORF">NKI81_07120</name>
</gene>
<dbReference type="EMBL" id="JAMYRI010000003">
    <property type="protein sequence ID" value="MER9283733.1"/>
    <property type="molecule type" value="Genomic_DNA"/>
</dbReference>
<evidence type="ECO:0000313" key="2">
    <source>
        <dbReference type="Proteomes" id="UP001480082"/>
    </source>
</evidence>
<dbReference type="Proteomes" id="UP001480082">
    <property type="component" value="Unassembled WGS sequence"/>
</dbReference>
<organism evidence="1 2">
    <name type="scientific">Mesorhizobium australicum</name>
    <dbReference type="NCBI Taxonomy" id="536018"/>
    <lineage>
        <taxon>Bacteria</taxon>
        <taxon>Pseudomonadati</taxon>
        <taxon>Pseudomonadota</taxon>
        <taxon>Alphaproteobacteria</taxon>
        <taxon>Hyphomicrobiales</taxon>
        <taxon>Phyllobacteriaceae</taxon>
        <taxon>Mesorhizobium</taxon>
    </lineage>
</organism>
<comment type="caution">
    <text evidence="1">The sequence shown here is derived from an EMBL/GenBank/DDBJ whole genome shotgun (WGS) entry which is preliminary data.</text>
</comment>
<accession>A0ACC6SVN0</accession>
<name>A0ACC6SVN0_9HYPH</name>
<sequence length="103" mass="11342">MTVHTVAPARADRKKPAKPEIPWRQRPFLPLITAAELLGVSPSSLYRMESEGKLTFNKLGGRTLVAVSSLVKLIDTAECWTPSDRGSAARAKRQERARAGWEG</sequence>
<keyword evidence="2" id="KW-1185">Reference proteome</keyword>
<reference evidence="1 2" key="1">
    <citation type="journal article" date="2024" name="Proc. Natl. Acad. Sci. U.S.A.">
        <title>The evolutionary genomics of adaptation to stress in wild rhizobium bacteria.</title>
        <authorList>
            <person name="Kehlet-Delgado H."/>
            <person name="Montoya A.P."/>
            <person name="Jensen K.T."/>
            <person name="Wendlandt C.E."/>
            <person name="Dexheimer C."/>
            <person name="Roberts M."/>
            <person name="Torres Martinez L."/>
            <person name="Friesen M.L."/>
            <person name="Griffitts J.S."/>
            <person name="Porter S.S."/>
        </authorList>
    </citation>
    <scope>NUCLEOTIDE SEQUENCE [LARGE SCALE GENOMIC DNA]</scope>
    <source>
        <strain evidence="1 2">M0468</strain>
    </source>
</reference>
<proteinExistence type="predicted"/>
<evidence type="ECO:0000313" key="1">
    <source>
        <dbReference type="EMBL" id="MER9283733.1"/>
    </source>
</evidence>
<protein>
    <submittedName>
        <fullName evidence="1">Helix-turn-helix domain-containing protein</fullName>
    </submittedName>
</protein>